<dbReference type="KEGG" id="ccal:108629625"/>
<name>A0AAJ7NCN4_9HYME</name>
<proteinExistence type="predicted"/>
<gene>
    <name evidence="3" type="primary">LOC108629625</name>
</gene>
<keyword evidence="1" id="KW-0472">Membrane</keyword>
<keyword evidence="1" id="KW-0812">Transmembrane</keyword>
<keyword evidence="1" id="KW-1133">Transmembrane helix</keyword>
<keyword evidence="2" id="KW-1185">Reference proteome</keyword>
<organism evidence="2 3">
    <name type="scientific">Ceratina calcarata</name>
    <dbReference type="NCBI Taxonomy" id="156304"/>
    <lineage>
        <taxon>Eukaryota</taxon>
        <taxon>Metazoa</taxon>
        <taxon>Ecdysozoa</taxon>
        <taxon>Arthropoda</taxon>
        <taxon>Hexapoda</taxon>
        <taxon>Insecta</taxon>
        <taxon>Pterygota</taxon>
        <taxon>Neoptera</taxon>
        <taxon>Endopterygota</taxon>
        <taxon>Hymenoptera</taxon>
        <taxon>Apocrita</taxon>
        <taxon>Aculeata</taxon>
        <taxon>Apoidea</taxon>
        <taxon>Anthophila</taxon>
        <taxon>Apidae</taxon>
        <taxon>Ceratina</taxon>
        <taxon>Zadontomerus</taxon>
    </lineage>
</organism>
<reference evidence="3" key="1">
    <citation type="submission" date="2025-08" db="UniProtKB">
        <authorList>
            <consortium name="RefSeq"/>
        </authorList>
    </citation>
    <scope>IDENTIFICATION</scope>
    <source>
        <tissue evidence="3">Whole body</tissue>
    </source>
</reference>
<evidence type="ECO:0000313" key="2">
    <source>
        <dbReference type="Proteomes" id="UP000694925"/>
    </source>
</evidence>
<dbReference type="Proteomes" id="UP000694925">
    <property type="component" value="Unplaced"/>
</dbReference>
<feature type="transmembrane region" description="Helical" evidence="1">
    <location>
        <begin position="40"/>
        <end position="63"/>
    </location>
</feature>
<sequence>MVKFLRQAPLVGVLRPIYDKPLGYKIKVLWKEFKRVNPSLAFFGPPGYLSGLVLAVLTTYLALNENPVKKYYDHIRIFRADDPRVKTIRTDDSIGMTFLNVNNAMLPQDY</sequence>
<dbReference type="GeneID" id="108629625"/>
<protein>
    <submittedName>
        <fullName evidence="3">Uncharacterized protein LOC108629625</fullName>
    </submittedName>
</protein>
<accession>A0AAJ7NCN4</accession>
<dbReference type="AlphaFoldDB" id="A0AAJ7NCN4"/>
<evidence type="ECO:0000256" key="1">
    <source>
        <dbReference type="SAM" id="Phobius"/>
    </source>
</evidence>
<dbReference type="RefSeq" id="XP_017887882.1">
    <property type="nucleotide sequence ID" value="XM_018032393.2"/>
</dbReference>
<evidence type="ECO:0000313" key="3">
    <source>
        <dbReference type="RefSeq" id="XP_017887882.1"/>
    </source>
</evidence>